<comment type="similarity">
    <text evidence="1">Belongs to the UPF0065 (bug) family.</text>
</comment>
<dbReference type="Pfam" id="PF03401">
    <property type="entry name" value="TctC"/>
    <property type="match status" value="1"/>
</dbReference>
<feature type="chain" id="PRO_5045443824" evidence="2">
    <location>
        <begin position="22"/>
        <end position="323"/>
    </location>
</feature>
<dbReference type="PANTHER" id="PTHR42928">
    <property type="entry name" value="TRICARBOXYLATE-BINDING PROTEIN"/>
    <property type="match status" value="1"/>
</dbReference>
<protein>
    <submittedName>
        <fullName evidence="3">Tripartite tricarboxylate transporter substrate binding protein</fullName>
    </submittedName>
</protein>
<dbReference type="PIRSF" id="PIRSF017082">
    <property type="entry name" value="YflP"/>
    <property type="match status" value="1"/>
</dbReference>
<dbReference type="InterPro" id="IPR042100">
    <property type="entry name" value="Bug_dom1"/>
</dbReference>
<evidence type="ECO:0000256" key="2">
    <source>
        <dbReference type="SAM" id="SignalP"/>
    </source>
</evidence>
<dbReference type="Gene3D" id="3.40.190.150">
    <property type="entry name" value="Bordetella uptake gene, domain 1"/>
    <property type="match status" value="1"/>
</dbReference>
<dbReference type="CDD" id="cd13578">
    <property type="entry name" value="PBP2_Bug27"/>
    <property type="match status" value="1"/>
</dbReference>
<sequence length="323" mass="34376">MITRRSLLAVPPLALAAPALAQGTWPNRPVRVLVGFPPGGSLDVLTRLACEVLGQRLGQTFVVETRSGASGNIAAEALARATPDGYTLGTVSMHTVVINPMVFPSVPFDMSKDFQWISAMWDMPNVMAVPSQYVPARTVQEFIAWGRERPGGVSYGSAGVGTSIHLSGAYFLARAGIPGVHVPFRGAAQTIPAMLSGDVQLAIDNLASYVGVVGEGRMRALAVTMGQRWPTMPDVPTMAEAGVDNFNVSPWHLWAGPAGMPREIAERLSNEIRTAWADPALQQRVIGMGAILTGSTPAELGARLEREKPRWAEMVRISGAQAG</sequence>
<organism evidence="3 4">
    <name type="scientific">Roseococcus pinisoli</name>
    <dbReference type="NCBI Taxonomy" id="2835040"/>
    <lineage>
        <taxon>Bacteria</taxon>
        <taxon>Pseudomonadati</taxon>
        <taxon>Pseudomonadota</taxon>
        <taxon>Alphaproteobacteria</taxon>
        <taxon>Acetobacterales</taxon>
        <taxon>Roseomonadaceae</taxon>
        <taxon>Roseococcus</taxon>
    </lineage>
</organism>
<proteinExistence type="inferred from homology"/>
<dbReference type="SUPFAM" id="SSF53850">
    <property type="entry name" value="Periplasmic binding protein-like II"/>
    <property type="match status" value="1"/>
</dbReference>
<dbReference type="InterPro" id="IPR005064">
    <property type="entry name" value="BUG"/>
</dbReference>
<dbReference type="EMBL" id="JAHCDA010000002">
    <property type="protein sequence ID" value="MBS7811560.1"/>
    <property type="molecule type" value="Genomic_DNA"/>
</dbReference>
<dbReference type="PANTHER" id="PTHR42928:SF5">
    <property type="entry name" value="BLR1237 PROTEIN"/>
    <property type="match status" value="1"/>
</dbReference>
<keyword evidence="4" id="KW-1185">Reference proteome</keyword>
<dbReference type="RefSeq" id="WP_213670227.1">
    <property type="nucleotide sequence ID" value="NZ_JAHCDA010000002.1"/>
</dbReference>
<dbReference type="Proteomes" id="UP000766336">
    <property type="component" value="Unassembled WGS sequence"/>
</dbReference>
<gene>
    <name evidence="3" type="ORF">KHU32_11485</name>
</gene>
<evidence type="ECO:0000313" key="3">
    <source>
        <dbReference type="EMBL" id="MBS7811560.1"/>
    </source>
</evidence>
<accession>A0ABS5QCY8</accession>
<reference evidence="3 4" key="1">
    <citation type="submission" date="2021-05" db="EMBL/GenBank/DDBJ databases">
        <title>Roseococcus sp. XZZS9, whole genome shotgun sequencing project.</title>
        <authorList>
            <person name="Zhao G."/>
            <person name="Shen L."/>
        </authorList>
    </citation>
    <scope>NUCLEOTIDE SEQUENCE [LARGE SCALE GENOMIC DNA]</scope>
    <source>
        <strain evidence="3 4">XZZS9</strain>
    </source>
</reference>
<name>A0ABS5QCY8_9PROT</name>
<evidence type="ECO:0000313" key="4">
    <source>
        <dbReference type="Proteomes" id="UP000766336"/>
    </source>
</evidence>
<dbReference type="Gene3D" id="3.40.190.10">
    <property type="entry name" value="Periplasmic binding protein-like II"/>
    <property type="match status" value="1"/>
</dbReference>
<evidence type="ECO:0000256" key="1">
    <source>
        <dbReference type="ARBA" id="ARBA00006987"/>
    </source>
</evidence>
<keyword evidence="2" id="KW-0732">Signal</keyword>
<comment type="caution">
    <text evidence="3">The sequence shown here is derived from an EMBL/GenBank/DDBJ whole genome shotgun (WGS) entry which is preliminary data.</text>
</comment>
<feature type="signal peptide" evidence="2">
    <location>
        <begin position="1"/>
        <end position="21"/>
    </location>
</feature>